<evidence type="ECO:0000313" key="11">
    <source>
        <dbReference type="Proteomes" id="UP001221142"/>
    </source>
</evidence>
<feature type="compositionally biased region" description="Pro residues" evidence="8">
    <location>
        <begin position="212"/>
        <end position="224"/>
    </location>
</feature>
<keyword evidence="6" id="KW-0406">Ion transport</keyword>
<comment type="caution">
    <text evidence="10">The sequence shown here is derived from an EMBL/GenBank/DDBJ whole genome shotgun (WGS) entry which is preliminary data.</text>
</comment>
<name>A0AAD7FFI8_9AGAR</name>
<evidence type="ECO:0000313" key="10">
    <source>
        <dbReference type="EMBL" id="KAJ7617111.1"/>
    </source>
</evidence>
<feature type="region of interest" description="Disordered" evidence="8">
    <location>
        <begin position="199"/>
        <end position="269"/>
    </location>
</feature>
<dbReference type="PANTHER" id="PTHR33281">
    <property type="entry name" value="UPF0187 PROTEIN YNEE"/>
    <property type="match status" value="1"/>
</dbReference>
<protein>
    <submittedName>
        <fullName evidence="10">UPF0187-domain-containing protein</fullName>
    </submittedName>
</protein>
<proteinExistence type="predicted"/>
<evidence type="ECO:0000256" key="5">
    <source>
        <dbReference type="ARBA" id="ARBA00022989"/>
    </source>
</evidence>
<dbReference type="EMBL" id="JARKIF010000021">
    <property type="protein sequence ID" value="KAJ7617111.1"/>
    <property type="molecule type" value="Genomic_DNA"/>
</dbReference>
<evidence type="ECO:0000256" key="6">
    <source>
        <dbReference type="ARBA" id="ARBA00023065"/>
    </source>
</evidence>
<accession>A0AAD7FFI8</accession>
<feature type="compositionally biased region" description="Pro residues" evidence="8">
    <location>
        <begin position="254"/>
        <end position="263"/>
    </location>
</feature>
<evidence type="ECO:0000256" key="2">
    <source>
        <dbReference type="ARBA" id="ARBA00022448"/>
    </source>
</evidence>
<evidence type="ECO:0000256" key="1">
    <source>
        <dbReference type="ARBA" id="ARBA00004651"/>
    </source>
</evidence>
<evidence type="ECO:0000256" key="4">
    <source>
        <dbReference type="ARBA" id="ARBA00022692"/>
    </source>
</evidence>
<gene>
    <name evidence="10" type="ORF">FB45DRAFT_222568</name>
</gene>
<keyword evidence="7 9" id="KW-0472">Membrane</keyword>
<dbReference type="AlphaFoldDB" id="A0AAD7FFI8"/>
<dbReference type="Proteomes" id="UP001221142">
    <property type="component" value="Unassembled WGS sequence"/>
</dbReference>
<keyword evidence="11" id="KW-1185">Reference proteome</keyword>
<keyword evidence="3" id="KW-1003">Cell membrane</keyword>
<evidence type="ECO:0000256" key="7">
    <source>
        <dbReference type="ARBA" id="ARBA00023136"/>
    </source>
</evidence>
<evidence type="ECO:0000256" key="8">
    <source>
        <dbReference type="SAM" id="MobiDB-lite"/>
    </source>
</evidence>
<dbReference type="InterPro" id="IPR044669">
    <property type="entry name" value="YneE/VCCN1/2-like"/>
</dbReference>
<keyword evidence="5 9" id="KW-1133">Transmembrane helix</keyword>
<dbReference type="GO" id="GO:0005254">
    <property type="term" value="F:chloride channel activity"/>
    <property type="evidence" value="ECO:0007669"/>
    <property type="project" value="InterPro"/>
</dbReference>
<feature type="transmembrane region" description="Helical" evidence="9">
    <location>
        <begin position="83"/>
        <end position="101"/>
    </location>
</feature>
<feature type="region of interest" description="Disordered" evidence="8">
    <location>
        <begin position="578"/>
        <end position="611"/>
    </location>
</feature>
<comment type="subcellular location">
    <subcellularLocation>
        <location evidence="1">Cell membrane</location>
        <topology evidence="1">Multi-pass membrane protein</topology>
    </subcellularLocation>
</comment>
<evidence type="ECO:0000256" key="9">
    <source>
        <dbReference type="SAM" id="Phobius"/>
    </source>
</evidence>
<organism evidence="10 11">
    <name type="scientific">Roridomyces roridus</name>
    <dbReference type="NCBI Taxonomy" id="1738132"/>
    <lineage>
        <taxon>Eukaryota</taxon>
        <taxon>Fungi</taxon>
        <taxon>Dikarya</taxon>
        <taxon>Basidiomycota</taxon>
        <taxon>Agaricomycotina</taxon>
        <taxon>Agaricomycetes</taxon>
        <taxon>Agaricomycetidae</taxon>
        <taxon>Agaricales</taxon>
        <taxon>Marasmiineae</taxon>
        <taxon>Mycenaceae</taxon>
        <taxon>Roridomyces</taxon>
    </lineage>
</organism>
<sequence>MMPARSLNAKRSFTGNHSLLPAMRPTAAPFIPKIPTYTRLRWTFGRGSVVWKIWPAVLLHTLFATLIVYLWKSMETMLRIPNVMLTVMGVVIGFVISYRASSGYDRYWLGRTAWADVIRNVRTTGRLVWYHIPPRLTPGPLAGRSPQEMGKVMAEKRMALDLLEAFAVALKHHLRGEVGIYYEDLYHLVRPLHDFTDPNNPRPTVASAVEPLDPPPAAPVPVPPTATSGTSSGVDANKSTTHASKRPSALTVPAPLPATPGPLPHFALLPAADPARQPQNQNTVLSRVDPDVIPFAGFFAGLVGWVRGWWKDTKRDMEDGDRWGDLSSRMRHRMRTWSGPVHPHQVAELEEVEKGENLPEEILRCLSEWLSVLEERATVPGSTMGNLMTSIQQFEASLTTLEQILTTPLPFVYSVHIRHVVWMYLFLLPLQLVSDFGWHTVPAVCVGAFVYLGFVAAGEEIEQPFGYDDNDLDLDMFCRDIIKGDIDGLKKTPCQNAWFPPGATSILSARGAGESEVSVADALSPADESNSADERITLTGFLGSGPDETSDALHAYGGNMYRASLSSLADTLDISGKSASIGGEGESLSGTETETEGDGGAGGQEGHLVDL</sequence>
<reference evidence="10" key="1">
    <citation type="submission" date="2023-03" db="EMBL/GenBank/DDBJ databases">
        <title>Massive genome expansion in bonnet fungi (Mycena s.s.) driven by repeated elements and novel gene families across ecological guilds.</title>
        <authorList>
            <consortium name="Lawrence Berkeley National Laboratory"/>
            <person name="Harder C.B."/>
            <person name="Miyauchi S."/>
            <person name="Viragh M."/>
            <person name="Kuo A."/>
            <person name="Thoen E."/>
            <person name="Andreopoulos B."/>
            <person name="Lu D."/>
            <person name="Skrede I."/>
            <person name="Drula E."/>
            <person name="Henrissat B."/>
            <person name="Morin E."/>
            <person name="Kohler A."/>
            <person name="Barry K."/>
            <person name="LaButti K."/>
            <person name="Morin E."/>
            <person name="Salamov A."/>
            <person name="Lipzen A."/>
            <person name="Mereny Z."/>
            <person name="Hegedus B."/>
            <person name="Baldrian P."/>
            <person name="Stursova M."/>
            <person name="Weitz H."/>
            <person name="Taylor A."/>
            <person name="Grigoriev I.V."/>
            <person name="Nagy L.G."/>
            <person name="Martin F."/>
            <person name="Kauserud H."/>
        </authorList>
    </citation>
    <scope>NUCLEOTIDE SEQUENCE</scope>
    <source>
        <strain evidence="10">9284</strain>
    </source>
</reference>
<keyword evidence="4 9" id="KW-0812">Transmembrane</keyword>
<dbReference type="GO" id="GO:0005886">
    <property type="term" value="C:plasma membrane"/>
    <property type="evidence" value="ECO:0007669"/>
    <property type="project" value="UniProtKB-SubCell"/>
</dbReference>
<keyword evidence="2" id="KW-0813">Transport</keyword>
<dbReference type="PANTHER" id="PTHR33281:SF19">
    <property type="entry name" value="VOLTAGE-DEPENDENT ANION CHANNEL-FORMING PROTEIN YNEE"/>
    <property type="match status" value="1"/>
</dbReference>
<evidence type="ECO:0000256" key="3">
    <source>
        <dbReference type="ARBA" id="ARBA00022475"/>
    </source>
</evidence>
<feature type="transmembrane region" description="Helical" evidence="9">
    <location>
        <begin position="49"/>
        <end position="71"/>
    </location>
</feature>
<dbReference type="Pfam" id="PF25539">
    <property type="entry name" value="Bestrophin_2"/>
    <property type="match status" value="2"/>
</dbReference>
<feature type="compositionally biased region" description="Low complexity" evidence="8">
    <location>
        <begin position="225"/>
        <end position="234"/>
    </location>
</feature>